<protein>
    <submittedName>
        <fullName evidence="2">Uncharacterized protein</fullName>
    </submittedName>
</protein>
<sequence length="273" mass="29895">MSYCTLEEAFQTSIPENVLPPIRQQIEEPGRGDGRRLKPRKQKRSNLPPPEPSVIEPDRPAHRPKEPAELLGGGMPRNDATTSLSSYLVGAPDPAEDYFPYPNGAGSEDGFDKQFMLEPNWYDQFQDRMPSPRTETPQLPGASVDGYNTIYTNIPPPRNSADASRGMVSLSSLPGQPTTIAGASTNDPELRKRIDDLFNKMDQLDVSRAESNHSEILLFVMTGIFVLLMLDLLLKQGCRALGAIATASAPTQIPMYRVGGGGGSSVYNNPFFL</sequence>
<feature type="compositionally biased region" description="Polar residues" evidence="1">
    <location>
        <begin position="169"/>
        <end position="186"/>
    </location>
</feature>
<organism evidence="2">
    <name type="scientific">viral metagenome</name>
    <dbReference type="NCBI Taxonomy" id="1070528"/>
    <lineage>
        <taxon>unclassified sequences</taxon>
        <taxon>metagenomes</taxon>
        <taxon>organismal metagenomes</taxon>
    </lineage>
</organism>
<feature type="region of interest" description="Disordered" evidence="1">
    <location>
        <begin position="15"/>
        <end position="89"/>
    </location>
</feature>
<accession>A0A6C0KZM8</accession>
<feature type="compositionally biased region" description="Basic and acidic residues" evidence="1">
    <location>
        <begin position="25"/>
        <end position="36"/>
    </location>
</feature>
<feature type="region of interest" description="Disordered" evidence="1">
    <location>
        <begin position="161"/>
        <end position="186"/>
    </location>
</feature>
<dbReference type="EMBL" id="MN740996">
    <property type="protein sequence ID" value="QHU22110.1"/>
    <property type="molecule type" value="Genomic_DNA"/>
</dbReference>
<name>A0A6C0KZM8_9ZZZZ</name>
<reference evidence="2" key="1">
    <citation type="journal article" date="2020" name="Nature">
        <title>Giant virus diversity and host interactions through global metagenomics.</title>
        <authorList>
            <person name="Schulz F."/>
            <person name="Roux S."/>
            <person name="Paez-Espino D."/>
            <person name="Jungbluth S."/>
            <person name="Walsh D.A."/>
            <person name="Denef V.J."/>
            <person name="McMahon K.D."/>
            <person name="Konstantinidis K.T."/>
            <person name="Eloe-Fadrosh E.A."/>
            <person name="Kyrpides N.C."/>
            <person name="Woyke T."/>
        </authorList>
    </citation>
    <scope>NUCLEOTIDE SEQUENCE</scope>
    <source>
        <strain evidence="2">GVMAG-S-3300013286-35</strain>
    </source>
</reference>
<feature type="compositionally biased region" description="Basic and acidic residues" evidence="1">
    <location>
        <begin position="56"/>
        <end position="68"/>
    </location>
</feature>
<evidence type="ECO:0000313" key="2">
    <source>
        <dbReference type="EMBL" id="QHU22110.1"/>
    </source>
</evidence>
<proteinExistence type="predicted"/>
<dbReference type="AlphaFoldDB" id="A0A6C0KZM8"/>
<evidence type="ECO:0000256" key="1">
    <source>
        <dbReference type="SAM" id="MobiDB-lite"/>
    </source>
</evidence>